<dbReference type="Gramene" id="RZC76794">
    <property type="protein sequence ID" value="RZC76794"/>
    <property type="gene ID" value="C5167_000908"/>
</dbReference>
<evidence type="ECO:0000256" key="1">
    <source>
        <dbReference type="ARBA" id="ARBA00004123"/>
    </source>
</evidence>
<keyword evidence="4" id="KW-0539">Nucleus</keyword>
<keyword evidence="10" id="KW-1185">Reference proteome</keyword>
<evidence type="ECO:0000256" key="4">
    <source>
        <dbReference type="ARBA" id="ARBA00023242"/>
    </source>
</evidence>
<dbReference type="GO" id="GO:0000118">
    <property type="term" value="C:histone deacetylase complex"/>
    <property type="evidence" value="ECO:0007669"/>
    <property type="project" value="TreeGrafter"/>
</dbReference>
<evidence type="ECO:0000256" key="6">
    <source>
        <dbReference type="SAM" id="MobiDB-lite"/>
    </source>
</evidence>
<feature type="compositionally biased region" description="Basic and acidic residues" evidence="6">
    <location>
        <begin position="50"/>
        <end position="65"/>
    </location>
</feature>
<dbReference type="PROSITE" id="PS50089">
    <property type="entry name" value="ZF_RING_2"/>
    <property type="match status" value="1"/>
</dbReference>
<feature type="compositionally biased region" description="Acidic residues" evidence="6">
    <location>
        <begin position="131"/>
        <end position="143"/>
    </location>
</feature>
<protein>
    <recommendedName>
        <fullName evidence="11">JmjC domain-containing protein</fullName>
    </recommendedName>
</protein>
<name>A0A4Y7KTX8_PAPSO</name>
<evidence type="ECO:0000313" key="10">
    <source>
        <dbReference type="Proteomes" id="UP000316621"/>
    </source>
</evidence>
<dbReference type="GO" id="GO:0003712">
    <property type="term" value="F:transcription coregulator activity"/>
    <property type="evidence" value="ECO:0007669"/>
    <property type="project" value="TreeGrafter"/>
</dbReference>
<keyword evidence="5" id="KW-0862">Zinc</keyword>
<sequence length="862" mass="98492">MRIRNRNRAIEIPTISGIENGEEDHDSKMQKKVPEADDGDLSSNGNWNRKVIEEEIVVKKKKPEEGDLGNKGFEKDGDGNLGTSSEEEEKEGQNWKRNLKESDEIDEQQQLMKRKRRDNLNESSQIGLPSEEIDDDSKEEEETSPYKVPNPHSGRKWIKQGNKKKKCVRIIDGEVKVSNNCHQCQRNDRGEVVCCKICPNKRFCQPCIKKWYPGVSLESIAEACPSCTGICNCKTLLRQINQEQVVEKEVQATVQGLSPYEVYIRNANCDDGERMYCNNCKTSIVDYHRSCLNCKYDLCLTCCQEIRDGSFQGGGEEVSVKFVNRGYLYMHGEPEESLKGAARSGAKLPADILEDYVKLTSEWKVTDDCGIPCASCGSGILELKCILPEYWVSELEKTADEIAAKFNIFGVPESRFPVVDDNYLYCPTARDIQLGDLEHFQKHWCKGEPVIVRKVNELTPGLSWMPWVMCKALHEKIDSRVAKGEGRLDAKATNCMDWCEVEVKIFDFFRGYSEGRMFPNMWPEMLKLKDVVLLPRHSVEFVSSLPYQQYTNPKHGFLNLATKLPAKSLKPDLGPKPYIAYGHAEELGRGDSVTKLHHDMSDVVNILTHIHEVSLRETQLDKIKAVKKRHMAQDKKENEEYVKVDHTNLSNGNCSVNITEMGKECDVFEPDYYSRSAGGALWDIFRREDVPKLQEYLRKHSWEFKHIYCSRVEQVIHPIHDQSFYLSFEQKRKLKEEYGIEPWTFVQELGEAVLIPAGCPHQVRNLKSCTNVAAGFVSPENVPECMRLAEEFRLLPQNHGAKVDKLEVKKLTLYAVKTAMDTVMYPYRSEESTDRNTKSTGRKRQSKRGSMGGKKGRGRSQQ</sequence>
<evidence type="ECO:0000256" key="3">
    <source>
        <dbReference type="ARBA" id="ARBA00022723"/>
    </source>
</evidence>
<comment type="similarity">
    <text evidence="2">Belongs to the JARID1 histone demethylase family.</text>
</comment>
<dbReference type="InterPro" id="IPR045109">
    <property type="entry name" value="LSDs-like"/>
</dbReference>
<dbReference type="GO" id="GO:0031490">
    <property type="term" value="F:chromatin DNA binding"/>
    <property type="evidence" value="ECO:0007669"/>
    <property type="project" value="TreeGrafter"/>
</dbReference>
<evidence type="ECO:0000256" key="2">
    <source>
        <dbReference type="ARBA" id="ARBA00006801"/>
    </source>
</evidence>
<evidence type="ECO:0000259" key="7">
    <source>
        <dbReference type="PROSITE" id="PS50089"/>
    </source>
</evidence>
<feature type="region of interest" description="Disordered" evidence="6">
    <location>
        <begin position="827"/>
        <end position="862"/>
    </location>
</feature>
<feature type="domain" description="RING-type" evidence="7">
    <location>
        <begin position="181"/>
        <end position="228"/>
    </location>
</feature>
<feature type="region of interest" description="Disordered" evidence="6">
    <location>
        <begin position="1"/>
        <end position="155"/>
    </location>
</feature>
<dbReference type="PANTHER" id="PTHR12549:SF11">
    <property type="entry name" value="LYSINE-SPECIFIC DEMETHYLASE JMJ25"/>
    <property type="match status" value="1"/>
</dbReference>
<proteinExistence type="inferred from homology"/>
<accession>A0A4Y7KTX8</accession>
<dbReference type="Pfam" id="PF02373">
    <property type="entry name" value="JmjC"/>
    <property type="match status" value="1"/>
</dbReference>
<dbReference type="InterPro" id="IPR003347">
    <property type="entry name" value="JmjC_dom"/>
</dbReference>
<keyword evidence="3" id="KW-0479">Metal-binding</keyword>
<feature type="domain" description="JmjC" evidence="8">
    <location>
        <begin position="553"/>
        <end position="793"/>
    </location>
</feature>
<gene>
    <name evidence="9" type="ORF">C5167_000908</name>
</gene>
<dbReference type="PROSITE" id="PS51184">
    <property type="entry name" value="JMJC"/>
    <property type="match status" value="1"/>
</dbReference>
<dbReference type="GO" id="GO:0032454">
    <property type="term" value="F:histone H3K9 demethylase activity"/>
    <property type="evidence" value="ECO:0007669"/>
    <property type="project" value="InterPro"/>
</dbReference>
<dbReference type="SMART" id="SM00558">
    <property type="entry name" value="JmjC"/>
    <property type="match status" value="1"/>
</dbReference>
<dbReference type="AlphaFoldDB" id="A0A4Y7KTX8"/>
<dbReference type="InterPro" id="IPR001841">
    <property type="entry name" value="Znf_RING"/>
</dbReference>
<feature type="compositionally biased region" description="Basic and acidic residues" evidence="6">
    <location>
        <begin position="91"/>
        <end position="102"/>
    </location>
</feature>
<evidence type="ECO:0000256" key="5">
    <source>
        <dbReference type="PROSITE-ProRule" id="PRU00175"/>
    </source>
</evidence>
<dbReference type="OMA" id="MTDENEC"/>
<evidence type="ECO:0000259" key="8">
    <source>
        <dbReference type="PROSITE" id="PS51184"/>
    </source>
</evidence>
<comment type="subcellular location">
    <subcellularLocation>
        <location evidence="1">Nucleus</location>
    </subcellularLocation>
</comment>
<feature type="compositionally biased region" description="Basic and acidic residues" evidence="6">
    <location>
        <begin position="828"/>
        <end position="837"/>
    </location>
</feature>
<dbReference type="Proteomes" id="UP000316621">
    <property type="component" value="Chromosome 9"/>
</dbReference>
<dbReference type="GO" id="GO:0008270">
    <property type="term" value="F:zinc ion binding"/>
    <property type="evidence" value="ECO:0007669"/>
    <property type="project" value="UniProtKB-KW"/>
</dbReference>
<dbReference type="GO" id="GO:0006357">
    <property type="term" value="P:regulation of transcription by RNA polymerase II"/>
    <property type="evidence" value="ECO:0007669"/>
    <property type="project" value="TreeGrafter"/>
</dbReference>
<dbReference type="PANTHER" id="PTHR12549">
    <property type="entry name" value="JMJC DOMAIN-CONTAINING HISTONE DEMETHYLATION PROTEIN"/>
    <property type="match status" value="1"/>
</dbReference>
<dbReference type="Gene3D" id="2.60.120.650">
    <property type="entry name" value="Cupin"/>
    <property type="match status" value="1"/>
</dbReference>
<keyword evidence="5" id="KW-0863">Zinc-finger</keyword>
<organism evidence="9 10">
    <name type="scientific">Papaver somniferum</name>
    <name type="common">Opium poppy</name>
    <dbReference type="NCBI Taxonomy" id="3469"/>
    <lineage>
        <taxon>Eukaryota</taxon>
        <taxon>Viridiplantae</taxon>
        <taxon>Streptophyta</taxon>
        <taxon>Embryophyta</taxon>
        <taxon>Tracheophyta</taxon>
        <taxon>Spermatophyta</taxon>
        <taxon>Magnoliopsida</taxon>
        <taxon>Ranunculales</taxon>
        <taxon>Papaveraceae</taxon>
        <taxon>Papaveroideae</taxon>
        <taxon>Papaver</taxon>
    </lineage>
</organism>
<dbReference type="EMBL" id="CM010723">
    <property type="protein sequence ID" value="RZC76794.1"/>
    <property type="molecule type" value="Genomic_DNA"/>
</dbReference>
<dbReference type="GO" id="GO:0000785">
    <property type="term" value="C:chromatin"/>
    <property type="evidence" value="ECO:0007669"/>
    <property type="project" value="TreeGrafter"/>
</dbReference>
<reference evidence="9 10" key="1">
    <citation type="journal article" date="2018" name="Science">
        <title>The opium poppy genome and morphinan production.</title>
        <authorList>
            <person name="Guo L."/>
            <person name="Winzer T."/>
            <person name="Yang X."/>
            <person name="Li Y."/>
            <person name="Ning Z."/>
            <person name="He Z."/>
            <person name="Teodor R."/>
            <person name="Lu Y."/>
            <person name="Bowser T.A."/>
            <person name="Graham I.A."/>
            <person name="Ye K."/>
        </authorList>
    </citation>
    <scope>NUCLEOTIDE SEQUENCE [LARGE SCALE GENOMIC DNA]</scope>
    <source>
        <strain evidence="10">cv. HN1</strain>
        <tissue evidence="9">Leaves</tissue>
    </source>
</reference>
<evidence type="ECO:0008006" key="11">
    <source>
        <dbReference type="Google" id="ProtNLM"/>
    </source>
</evidence>
<feature type="compositionally biased region" description="Basic and acidic residues" evidence="6">
    <location>
        <begin position="25"/>
        <end position="35"/>
    </location>
</feature>
<dbReference type="SUPFAM" id="SSF51197">
    <property type="entry name" value="Clavaminate synthase-like"/>
    <property type="match status" value="1"/>
</dbReference>
<evidence type="ECO:0000313" key="9">
    <source>
        <dbReference type="EMBL" id="RZC76794.1"/>
    </source>
</evidence>